<dbReference type="PANTHER" id="PTHR43378:SF2">
    <property type="entry name" value="UDP-3-O-ACYLGLUCOSAMINE N-ACYLTRANSFERASE 1, MITOCHONDRIAL-RELATED"/>
    <property type="match status" value="1"/>
</dbReference>
<dbReference type="InterPro" id="IPR018357">
    <property type="entry name" value="Hexapep_transf_CS"/>
</dbReference>
<dbReference type="InterPro" id="IPR001451">
    <property type="entry name" value="Hexapep"/>
</dbReference>
<dbReference type="Gene3D" id="2.160.10.10">
    <property type="entry name" value="Hexapeptide repeat proteins"/>
    <property type="match status" value="1"/>
</dbReference>
<evidence type="ECO:0000256" key="1">
    <source>
        <dbReference type="ARBA" id="ARBA00022516"/>
    </source>
</evidence>
<dbReference type="UniPathway" id="UPA00973"/>
<accession>C9LSC8</accession>
<keyword evidence="1 7" id="KW-0444">Lipid biosynthesis</keyword>
<dbReference type="GO" id="GO:0009245">
    <property type="term" value="P:lipid A biosynthetic process"/>
    <property type="evidence" value="ECO:0007669"/>
    <property type="project" value="UniProtKB-UniRule"/>
</dbReference>
<keyword evidence="2 7" id="KW-0441">Lipid A biosynthesis</keyword>
<evidence type="ECO:0000313" key="9">
    <source>
        <dbReference type="EMBL" id="EEX78168.1"/>
    </source>
</evidence>
<evidence type="ECO:0000256" key="4">
    <source>
        <dbReference type="ARBA" id="ARBA00022737"/>
    </source>
</evidence>
<gene>
    <name evidence="7 9" type="primary">lpxD</name>
    <name evidence="9" type="ORF">SELSPUOL_00352</name>
</gene>
<evidence type="ECO:0000256" key="2">
    <source>
        <dbReference type="ARBA" id="ARBA00022556"/>
    </source>
</evidence>
<keyword evidence="4 7" id="KW-0677">Repeat</keyword>
<dbReference type="PANTHER" id="PTHR43378">
    <property type="entry name" value="UDP-3-O-ACYLGLUCOSAMINE N-ACYLTRANSFERASE"/>
    <property type="match status" value="1"/>
</dbReference>
<dbReference type="InterPro" id="IPR020573">
    <property type="entry name" value="UDP_GlcNAc_AcTrfase_non-rep"/>
</dbReference>
<keyword evidence="5 7" id="KW-0443">Lipid metabolism</keyword>
<keyword evidence="6 7" id="KW-0012">Acyltransferase</keyword>
<organism evidence="9 10">
    <name type="scientific">Selenomonas sputigena (strain ATCC 35185 / DSM 20758 / CCUG 44933 / VPI D19B-28)</name>
    <dbReference type="NCBI Taxonomy" id="546271"/>
    <lineage>
        <taxon>Bacteria</taxon>
        <taxon>Bacillati</taxon>
        <taxon>Bacillota</taxon>
        <taxon>Negativicutes</taxon>
        <taxon>Selenomonadales</taxon>
        <taxon>Selenomonadaceae</taxon>
        <taxon>Selenomonas</taxon>
    </lineage>
</organism>
<dbReference type="NCBIfam" id="NF002060">
    <property type="entry name" value="PRK00892.1"/>
    <property type="match status" value="1"/>
</dbReference>
<dbReference type="InterPro" id="IPR011004">
    <property type="entry name" value="Trimer_LpxA-like_sf"/>
</dbReference>
<dbReference type="eggNOG" id="COG1044">
    <property type="taxonomic scope" value="Bacteria"/>
</dbReference>
<dbReference type="Pfam" id="PF00132">
    <property type="entry name" value="Hexapep"/>
    <property type="match status" value="1"/>
</dbReference>
<dbReference type="GO" id="GO:0103118">
    <property type="term" value="F:UDP-3-O-[(3R)-3-hydroxyacyl]-glucosamine N-acyltransferase activity"/>
    <property type="evidence" value="ECO:0007669"/>
    <property type="project" value="UniProtKB-EC"/>
</dbReference>
<dbReference type="Proteomes" id="UP000003505">
    <property type="component" value="Unassembled WGS sequence"/>
</dbReference>
<dbReference type="HAMAP" id="MF_00523">
    <property type="entry name" value="LpxD"/>
    <property type="match status" value="1"/>
</dbReference>
<dbReference type="GO" id="GO:0016410">
    <property type="term" value="F:N-acyltransferase activity"/>
    <property type="evidence" value="ECO:0007669"/>
    <property type="project" value="InterPro"/>
</dbReference>
<evidence type="ECO:0000259" key="8">
    <source>
        <dbReference type="Pfam" id="PF04613"/>
    </source>
</evidence>
<feature type="domain" description="UDP-3-O-[3-hydroxymyristoyl] glucosamine N-acyltransferase non-repeat region" evidence="8">
    <location>
        <begin position="30"/>
        <end position="94"/>
    </location>
</feature>
<evidence type="ECO:0000256" key="3">
    <source>
        <dbReference type="ARBA" id="ARBA00022679"/>
    </source>
</evidence>
<evidence type="ECO:0000256" key="5">
    <source>
        <dbReference type="ARBA" id="ARBA00023098"/>
    </source>
</evidence>
<sequence length="348" mass="36647">MRLGEDMTMKKTLGEIAHFLEGRLAGDESIVVTGATNIEAAGRTEITFAAPPHIEEAKASAAAAVLLPEDVQDFPLPAIHVKEPRAAFAKLLELFTPPLQIPAGVSPQAFVAKTAEVEEGASILPFAVVDEHAKIAAGAVIYPHVYVGQYAEIGEKSVLYASVTVRERCRIGKRCVLHANSVVGSDGFGFTTSGGVHTKVPQVGNVVLEDDVEIGSHVGIDRATTGSTVIGRGTKIDNLVHIGHNCKIGEGNLIVAQTGISGSTTTGPNVTFGGQVGTVGHIHIGGNSVYAARSGIIGDMPEGVFCAGFPVQSHQEWLRMQAAMKRLPDLVKKVKQLEKALKERDAKA</sequence>
<evidence type="ECO:0000313" key="10">
    <source>
        <dbReference type="Proteomes" id="UP000003505"/>
    </source>
</evidence>
<dbReference type="STRING" id="546271.Selsp_1798"/>
<dbReference type="PROSITE" id="PS00101">
    <property type="entry name" value="HEXAPEP_TRANSFERASES"/>
    <property type="match status" value="1"/>
</dbReference>
<evidence type="ECO:0000256" key="7">
    <source>
        <dbReference type="HAMAP-Rule" id="MF_00523"/>
    </source>
</evidence>
<feature type="active site" description="Proton acceptor" evidence="7">
    <location>
        <position position="244"/>
    </location>
</feature>
<comment type="caution">
    <text evidence="9">The sequence shown here is derived from an EMBL/GenBank/DDBJ whole genome shotgun (WGS) entry which is preliminary data.</text>
</comment>
<comment type="subunit">
    <text evidence="7">Homotrimer.</text>
</comment>
<dbReference type="SUPFAM" id="SSF51161">
    <property type="entry name" value="Trimeric LpxA-like enzymes"/>
    <property type="match status" value="1"/>
</dbReference>
<dbReference type="Pfam" id="PF04613">
    <property type="entry name" value="LpxD"/>
    <property type="match status" value="1"/>
</dbReference>
<comment type="function">
    <text evidence="7">Catalyzes the N-acylation of UDP-3-O-acylglucosamine using 3-hydroxyacyl-ACP as the acyl donor. Is involved in the biosynthesis of lipid A, a phosphorylated glycolipid that anchors the lipopolysaccharide to the outer membrane of the cell.</text>
</comment>
<dbReference type="EC" id="2.3.1.191" evidence="7"/>
<comment type="catalytic activity">
    <reaction evidence="7">
        <text>a UDP-3-O-[(3R)-3-hydroxyacyl]-alpha-D-glucosamine + a (3R)-hydroxyacyl-[ACP] = a UDP-2-N,3-O-bis[(3R)-3-hydroxyacyl]-alpha-D-glucosamine + holo-[ACP] + H(+)</text>
        <dbReference type="Rhea" id="RHEA:53836"/>
        <dbReference type="Rhea" id="RHEA-COMP:9685"/>
        <dbReference type="Rhea" id="RHEA-COMP:9945"/>
        <dbReference type="ChEBI" id="CHEBI:15378"/>
        <dbReference type="ChEBI" id="CHEBI:64479"/>
        <dbReference type="ChEBI" id="CHEBI:78827"/>
        <dbReference type="ChEBI" id="CHEBI:137740"/>
        <dbReference type="ChEBI" id="CHEBI:137748"/>
        <dbReference type="EC" id="2.3.1.191"/>
    </reaction>
</comment>
<proteinExistence type="inferred from homology"/>
<dbReference type="InterPro" id="IPR007691">
    <property type="entry name" value="LpxD"/>
</dbReference>
<evidence type="ECO:0000256" key="6">
    <source>
        <dbReference type="ARBA" id="ARBA00023315"/>
    </source>
</evidence>
<comment type="pathway">
    <text evidence="7">Bacterial outer membrane biogenesis; LPS lipid A biosynthesis.</text>
</comment>
<dbReference type="EMBL" id="ACKP02000010">
    <property type="protein sequence ID" value="EEX78168.1"/>
    <property type="molecule type" value="Genomic_DNA"/>
</dbReference>
<dbReference type="GO" id="GO:0016020">
    <property type="term" value="C:membrane"/>
    <property type="evidence" value="ECO:0007669"/>
    <property type="project" value="GOC"/>
</dbReference>
<comment type="similarity">
    <text evidence="7">Belongs to the transferase hexapeptide repeat family. LpxD subfamily.</text>
</comment>
<protein>
    <recommendedName>
        <fullName evidence="7">UDP-3-O-acylglucosamine N-acyltransferase</fullName>
        <ecNumber evidence="7">2.3.1.191</ecNumber>
    </recommendedName>
</protein>
<dbReference type="NCBIfam" id="TIGR01853">
    <property type="entry name" value="lipid_A_lpxD"/>
    <property type="match status" value="1"/>
</dbReference>
<keyword evidence="3 7" id="KW-0808">Transferase</keyword>
<dbReference type="AlphaFoldDB" id="C9LSC8"/>
<name>C9LSC8_SELS3</name>
<dbReference type="CDD" id="cd03352">
    <property type="entry name" value="LbH_LpxD"/>
    <property type="match status" value="1"/>
</dbReference>
<reference evidence="9 10" key="1">
    <citation type="submission" date="2009-09" db="EMBL/GenBank/DDBJ databases">
        <authorList>
            <person name="Weinstock G."/>
            <person name="Sodergren E."/>
            <person name="Clifton S."/>
            <person name="Fulton L."/>
            <person name="Fulton B."/>
            <person name="Courtney L."/>
            <person name="Fronick C."/>
            <person name="Harrison M."/>
            <person name="Strong C."/>
            <person name="Farmer C."/>
            <person name="Delahaunty K."/>
            <person name="Markovic C."/>
            <person name="Hall O."/>
            <person name="Minx P."/>
            <person name="Tomlinson C."/>
            <person name="Mitreva M."/>
            <person name="Nelson J."/>
            <person name="Hou S."/>
            <person name="Wollam A."/>
            <person name="Pepin K.H."/>
            <person name="Johnson M."/>
            <person name="Bhonagiri V."/>
            <person name="Nash W.E."/>
            <person name="Warren W."/>
            <person name="Chinwalla A."/>
            <person name="Mardis E.R."/>
            <person name="Wilson R.K."/>
        </authorList>
    </citation>
    <scope>NUCLEOTIDE SEQUENCE [LARGE SCALE GENOMIC DNA]</scope>
    <source>
        <strain evidence="10">ATCC 35185 / DSM 20758 / VPI D19B-28</strain>
    </source>
</reference>
<dbReference type="Gene3D" id="3.40.1390.10">
    <property type="entry name" value="MurE/MurF, N-terminal domain"/>
    <property type="match status" value="1"/>
</dbReference>